<name>A0A8J8BBB5_9ACTN</name>
<gene>
    <name evidence="6" type="ORF">KGA66_12460</name>
</gene>
<evidence type="ECO:0000259" key="5">
    <source>
        <dbReference type="PROSITE" id="PS51296"/>
    </source>
</evidence>
<dbReference type="InterPro" id="IPR036866">
    <property type="entry name" value="RibonucZ/Hydroxyglut_hydro"/>
</dbReference>
<dbReference type="Pfam" id="PF25451">
    <property type="entry name" value="SCP2_Rv3818"/>
    <property type="match status" value="1"/>
</dbReference>
<proteinExistence type="predicted"/>
<dbReference type="RefSeq" id="WP_211467943.1">
    <property type="nucleotide sequence ID" value="NZ_JAGSXH010000036.1"/>
</dbReference>
<dbReference type="InterPro" id="IPR050114">
    <property type="entry name" value="UPF0173_UPF0282_UlaG_hydrolase"/>
</dbReference>
<keyword evidence="4" id="KW-0411">Iron-sulfur</keyword>
<dbReference type="Pfam" id="PF13483">
    <property type="entry name" value="Lactamase_B_3"/>
    <property type="match status" value="1"/>
</dbReference>
<keyword evidence="1" id="KW-0001">2Fe-2S</keyword>
<keyword evidence="2" id="KW-0479">Metal-binding</keyword>
<dbReference type="SUPFAM" id="SSF56281">
    <property type="entry name" value="Metallo-hydrolase/oxidoreductase"/>
    <property type="match status" value="1"/>
</dbReference>
<dbReference type="Gene3D" id="2.102.10.10">
    <property type="entry name" value="Rieske [2Fe-2S] iron-sulphur domain"/>
    <property type="match status" value="1"/>
</dbReference>
<dbReference type="AlphaFoldDB" id="A0A8J8BBB5"/>
<evidence type="ECO:0000256" key="4">
    <source>
        <dbReference type="ARBA" id="ARBA00023014"/>
    </source>
</evidence>
<dbReference type="Proteomes" id="UP000677913">
    <property type="component" value="Unassembled WGS sequence"/>
</dbReference>
<keyword evidence="7" id="KW-1185">Reference proteome</keyword>
<evidence type="ECO:0000256" key="3">
    <source>
        <dbReference type="ARBA" id="ARBA00023004"/>
    </source>
</evidence>
<dbReference type="GO" id="GO:0004497">
    <property type="term" value="F:monooxygenase activity"/>
    <property type="evidence" value="ECO:0007669"/>
    <property type="project" value="UniProtKB-ARBA"/>
</dbReference>
<dbReference type="Gene3D" id="3.60.15.10">
    <property type="entry name" value="Ribonuclease Z/Hydroxyacylglutathione hydrolase-like"/>
    <property type="match status" value="1"/>
</dbReference>
<comment type="caution">
    <text evidence="6">The sequence shown here is derived from an EMBL/GenBank/DDBJ whole genome shotgun (WGS) entry which is preliminary data.</text>
</comment>
<dbReference type="InterPro" id="IPR017941">
    <property type="entry name" value="Rieske_2Fe-2S"/>
</dbReference>
<dbReference type="GO" id="GO:0046872">
    <property type="term" value="F:metal ion binding"/>
    <property type="evidence" value="ECO:0007669"/>
    <property type="project" value="UniProtKB-KW"/>
</dbReference>
<dbReference type="InterPro" id="IPR057330">
    <property type="entry name" value="SCP2_Rv3818"/>
</dbReference>
<evidence type="ECO:0000256" key="2">
    <source>
        <dbReference type="ARBA" id="ARBA00022723"/>
    </source>
</evidence>
<evidence type="ECO:0000256" key="1">
    <source>
        <dbReference type="ARBA" id="ARBA00022714"/>
    </source>
</evidence>
<dbReference type="EMBL" id="JAGSXH010000036">
    <property type="protein sequence ID" value="MBS2963862.1"/>
    <property type="molecule type" value="Genomic_DNA"/>
</dbReference>
<evidence type="ECO:0000313" key="7">
    <source>
        <dbReference type="Proteomes" id="UP000677913"/>
    </source>
</evidence>
<dbReference type="Pfam" id="PF00355">
    <property type="entry name" value="Rieske"/>
    <property type="match status" value="1"/>
</dbReference>
<organism evidence="6 7">
    <name type="scientific">Actinocrinis puniceicyclus</name>
    <dbReference type="NCBI Taxonomy" id="977794"/>
    <lineage>
        <taxon>Bacteria</taxon>
        <taxon>Bacillati</taxon>
        <taxon>Actinomycetota</taxon>
        <taxon>Actinomycetes</taxon>
        <taxon>Catenulisporales</taxon>
        <taxon>Actinospicaceae</taxon>
        <taxon>Actinocrinis</taxon>
    </lineage>
</organism>
<dbReference type="SUPFAM" id="SSF50022">
    <property type="entry name" value="ISP domain"/>
    <property type="match status" value="1"/>
</dbReference>
<keyword evidence="3" id="KW-0408">Iron</keyword>
<dbReference type="GO" id="GO:0016705">
    <property type="term" value="F:oxidoreductase activity, acting on paired donors, with incorporation or reduction of molecular oxygen"/>
    <property type="evidence" value="ECO:0007669"/>
    <property type="project" value="UniProtKB-ARBA"/>
</dbReference>
<dbReference type="InterPro" id="IPR036922">
    <property type="entry name" value="Rieske_2Fe-2S_sf"/>
</dbReference>
<accession>A0A8J8BBB5</accession>
<dbReference type="GO" id="GO:0051537">
    <property type="term" value="F:2 iron, 2 sulfur cluster binding"/>
    <property type="evidence" value="ECO:0007669"/>
    <property type="project" value="UniProtKB-KW"/>
</dbReference>
<sequence>MRITSIGHAGLLLETAAGRIVCDPWFTPAYFGSWVPFPDNTGIDPQLLGSADYLYVSHLHRDHFDPDWLRRHMSKDTTVLLPDFPVPDLRDALEDLGFKHFVQTRNNQVTELDGLRILINALVSPTDGPLGDSGLAVDDGSVRIYNQNDSRPVEAGPIEQFGPLHGHFLQYSGAIWYPMVYDFPDRMRETVGRRKRRNGMARALKYMEQYRAAHAFPFAGPPCFLDDDLFHLNDLDRDETNVFPDQFVFLEYLAEQGRDNAHLFLTGTTVELTEDGGCAVEQIPDSEIARIRDDRQAYLLSYKAEVQPVIDEIKAALPTDRSDLVGQLKAWVQPLIETAEHTCAGLNGRILLEVAAVDGAADELIVFDFLDRRIDPYAGEECRYRFRVARPLIEHLVRRREQDWVNELFLSCRFEASRKGPYNEYVYTFFKCLSVERMTYVEGYYAETSGVEDYARVDGYVVQRHCPHLKADLVRFGTVRDGVLTCHLHGWEFDLATGRCLNSDDRKLLSRPCRQGEDADAAQDAGYPQITAPTLD</sequence>
<reference evidence="6" key="1">
    <citation type="submission" date="2021-04" db="EMBL/GenBank/DDBJ databases">
        <title>Genome based classification of Actinospica acidithermotolerans sp. nov., an actinobacterium isolated from an Indonesian hot spring.</title>
        <authorList>
            <person name="Kusuma A.B."/>
            <person name="Putra K.E."/>
            <person name="Nafisah S."/>
            <person name="Loh J."/>
            <person name="Nouioui I."/>
            <person name="Goodfellow M."/>
        </authorList>
    </citation>
    <scope>NUCLEOTIDE SEQUENCE</scope>
    <source>
        <strain evidence="6">DSM 45618</strain>
    </source>
</reference>
<dbReference type="PANTHER" id="PTHR43546:SF3">
    <property type="entry name" value="UPF0173 METAL-DEPENDENT HYDROLASE MJ1163"/>
    <property type="match status" value="1"/>
</dbReference>
<dbReference type="PROSITE" id="PS51296">
    <property type="entry name" value="RIESKE"/>
    <property type="match status" value="1"/>
</dbReference>
<feature type="domain" description="Rieske" evidence="5">
    <location>
        <begin position="460"/>
        <end position="522"/>
    </location>
</feature>
<protein>
    <submittedName>
        <fullName evidence="6">MBL fold metallo-hydrolase</fullName>
    </submittedName>
</protein>
<dbReference type="PANTHER" id="PTHR43546">
    <property type="entry name" value="UPF0173 METAL-DEPENDENT HYDROLASE MJ1163-RELATED"/>
    <property type="match status" value="1"/>
</dbReference>
<evidence type="ECO:0000313" key="6">
    <source>
        <dbReference type="EMBL" id="MBS2963862.1"/>
    </source>
</evidence>